<proteinExistence type="predicted"/>
<dbReference type="OrthoDB" id="1934939at2759"/>
<comment type="caution">
    <text evidence="1">The sequence shown here is derived from an EMBL/GenBank/DDBJ whole genome shotgun (WGS) entry which is preliminary data.</text>
</comment>
<organism evidence="1 2">
    <name type="scientific">Mucuna pruriens</name>
    <name type="common">Velvet bean</name>
    <name type="synonym">Dolichos pruriens</name>
    <dbReference type="NCBI Taxonomy" id="157652"/>
    <lineage>
        <taxon>Eukaryota</taxon>
        <taxon>Viridiplantae</taxon>
        <taxon>Streptophyta</taxon>
        <taxon>Embryophyta</taxon>
        <taxon>Tracheophyta</taxon>
        <taxon>Spermatophyta</taxon>
        <taxon>Magnoliopsida</taxon>
        <taxon>eudicotyledons</taxon>
        <taxon>Gunneridae</taxon>
        <taxon>Pentapetalae</taxon>
        <taxon>rosids</taxon>
        <taxon>fabids</taxon>
        <taxon>Fabales</taxon>
        <taxon>Fabaceae</taxon>
        <taxon>Papilionoideae</taxon>
        <taxon>50 kb inversion clade</taxon>
        <taxon>NPAAA clade</taxon>
        <taxon>indigoferoid/millettioid clade</taxon>
        <taxon>Phaseoleae</taxon>
        <taxon>Mucuna</taxon>
    </lineage>
</organism>
<protein>
    <submittedName>
        <fullName evidence="1">Uncharacterized protein</fullName>
    </submittedName>
</protein>
<accession>A0A371EAR7</accession>
<keyword evidence="2" id="KW-1185">Reference proteome</keyword>
<sequence>MVLSYHPTFYNKRNAILFNVWLGRHDPMEIGEPSPRTTLFEPVGNEEELRTNLDLLQEVREIAHIKEYAVKARLARRHARKMVRRDFKAQDLVLKKITQKAENNKLMPNWEGPLQSCRRCGMGSIPFRAPRWPTDTTYLECQQFEKEKQRRLGAKVFVNKSYKTQNRRP</sequence>
<evidence type="ECO:0000313" key="1">
    <source>
        <dbReference type="EMBL" id="RDX63126.1"/>
    </source>
</evidence>
<reference evidence="1" key="1">
    <citation type="submission" date="2018-05" db="EMBL/GenBank/DDBJ databases">
        <title>Draft genome of Mucuna pruriens seed.</title>
        <authorList>
            <person name="Nnadi N.E."/>
            <person name="Vos R."/>
            <person name="Hasami M.H."/>
            <person name="Devisetty U.K."/>
            <person name="Aguiy J.C."/>
        </authorList>
    </citation>
    <scope>NUCLEOTIDE SEQUENCE [LARGE SCALE GENOMIC DNA]</scope>
    <source>
        <strain evidence="1">JCA_2017</strain>
    </source>
</reference>
<evidence type="ECO:0000313" key="2">
    <source>
        <dbReference type="Proteomes" id="UP000257109"/>
    </source>
</evidence>
<dbReference type="Proteomes" id="UP000257109">
    <property type="component" value="Unassembled WGS sequence"/>
</dbReference>
<gene>
    <name evidence="1" type="ORF">CR513_58487</name>
</gene>
<name>A0A371EAR7_MUCPR</name>
<dbReference type="EMBL" id="QJKJ01015075">
    <property type="protein sequence ID" value="RDX63126.1"/>
    <property type="molecule type" value="Genomic_DNA"/>
</dbReference>
<feature type="non-terminal residue" evidence="1">
    <location>
        <position position="1"/>
    </location>
</feature>
<dbReference type="AlphaFoldDB" id="A0A371EAR7"/>